<evidence type="ECO:0008006" key="3">
    <source>
        <dbReference type="Google" id="ProtNLM"/>
    </source>
</evidence>
<gene>
    <name evidence="1" type="ORF">FB45DRAFT_1082137</name>
</gene>
<protein>
    <recommendedName>
        <fullName evidence="3">F-box domain-containing protein</fullName>
    </recommendedName>
</protein>
<keyword evidence="2" id="KW-1185">Reference proteome</keyword>
<sequence>MATCIADFPQDLLLDLAKWLPAGDLISFLSASPQKHRVVSRAIREIQREKTLWLDSLRHIRDVENHPLPLPNPDDWTPTVPELQVATHILFWLGGITADGGITFGEEREYVYAHEEAVQSDYVLGSGTYLLFKAVTSYGCTEYYEEEDHDQHERDPYLGLLHFQLTPEPHVTFRKLDLGGLRIKHHTRIALDDSMGVVFVTMEGKDEDGFPKDEIHVFSYT</sequence>
<dbReference type="EMBL" id="JARKIF010000011">
    <property type="protein sequence ID" value="KAJ7627063.1"/>
    <property type="molecule type" value="Genomic_DNA"/>
</dbReference>
<proteinExistence type="predicted"/>
<dbReference type="AlphaFoldDB" id="A0AAD7BPM1"/>
<evidence type="ECO:0000313" key="1">
    <source>
        <dbReference type="EMBL" id="KAJ7627063.1"/>
    </source>
</evidence>
<evidence type="ECO:0000313" key="2">
    <source>
        <dbReference type="Proteomes" id="UP001221142"/>
    </source>
</evidence>
<comment type="caution">
    <text evidence="1">The sequence shown here is derived from an EMBL/GenBank/DDBJ whole genome shotgun (WGS) entry which is preliminary data.</text>
</comment>
<name>A0AAD7BPM1_9AGAR</name>
<dbReference type="Proteomes" id="UP001221142">
    <property type="component" value="Unassembled WGS sequence"/>
</dbReference>
<accession>A0AAD7BPM1</accession>
<reference evidence="1" key="1">
    <citation type="submission" date="2023-03" db="EMBL/GenBank/DDBJ databases">
        <title>Massive genome expansion in bonnet fungi (Mycena s.s.) driven by repeated elements and novel gene families across ecological guilds.</title>
        <authorList>
            <consortium name="Lawrence Berkeley National Laboratory"/>
            <person name="Harder C.B."/>
            <person name="Miyauchi S."/>
            <person name="Viragh M."/>
            <person name="Kuo A."/>
            <person name="Thoen E."/>
            <person name="Andreopoulos B."/>
            <person name="Lu D."/>
            <person name="Skrede I."/>
            <person name="Drula E."/>
            <person name="Henrissat B."/>
            <person name="Morin E."/>
            <person name="Kohler A."/>
            <person name="Barry K."/>
            <person name="LaButti K."/>
            <person name="Morin E."/>
            <person name="Salamov A."/>
            <person name="Lipzen A."/>
            <person name="Mereny Z."/>
            <person name="Hegedus B."/>
            <person name="Baldrian P."/>
            <person name="Stursova M."/>
            <person name="Weitz H."/>
            <person name="Taylor A."/>
            <person name="Grigoriev I.V."/>
            <person name="Nagy L.G."/>
            <person name="Martin F."/>
            <person name="Kauserud H."/>
        </authorList>
    </citation>
    <scope>NUCLEOTIDE SEQUENCE</scope>
    <source>
        <strain evidence="1">9284</strain>
    </source>
</reference>
<organism evidence="1 2">
    <name type="scientific">Roridomyces roridus</name>
    <dbReference type="NCBI Taxonomy" id="1738132"/>
    <lineage>
        <taxon>Eukaryota</taxon>
        <taxon>Fungi</taxon>
        <taxon>Dikarya</taxon>
        <taxon>Basidiomycota</taxon>
        <taxon>Agaricomycotina</taxon>
        <taxon>Agaricomycetes</taxon>
        <taxon>Agaricomycetidae</taxon>
        <taxon>Agaricales</taxon>
        <taxon>Marasmiineae</taxon>
        <taxon>Mycenaceae</taxon>
        <taxon>Roridomyces</taxon>
    </lineage>
</organism>